<evidence type="ECO:0000256" key="1">
    <source>
        <dbReference type="SAM" id="Phobius"/>
    </source>
</evidence>
<proteinExistence type="predicted"/>
<evidence type="ECO:0000313" key="2">
    <source>
        <dbReference type="EMBL" id="GBF34098.1"/>
    </source>
</evidence>
<organism evidence="2 3">
    <name type="scientific">Desulfocucumis palustris</name>
    <dbReference type="NCBI Taxonomy" id="1898651"/>
    <lineage>
        <taxon>Bacteria</taxon>
        <taxon>Bacillati</taxon>
        <taxon>Bacillota</taxon>
        <taxon>Clostridia</taxon>
        <taxon>Eubacteriales</taxon>
        <taxon>Desulfocucumaceae</taxon>
        <taxon>Desulfocucumis</taxon>
    </lineage>
</organism>
<reference evidence="3" key="1">
    <citation type="submission" date="2018-02" db="EMBL/GenBank/DDBJ databases">
        <title>Genome sequence of Desulfocucumis palustris strain NAW-5.</title>
        <authorList>
            <person name="Watanabe M."/>
            <person name="Kojima H."/>
            <person name="Fukui M."/>
        </authorList>
    </citation>
    <scope>NUCLEOTIDE SEQUENCE [LARGE SCALE GENOMIC DNA]</scope>
    <source>
        <strain evidence="3">NAW-5</strain>
    </source>
</reference>
<keyword evidence="1" id="KW-1133">Transmembrane helix</keyword>
<keyword evidence="3" id="KW-1185">Reference proteome</keyword>
<accession>A0A2L2XCX5</accession>
<feature type="transmembrane region" description="Helical" evidence="1">
    <location>
        <begin position="6"/>
        <end position="26"/>
    </location>
</feature>
<sequence>MEKAVIWAFLLGGFYFVWTSILRPAFQDSAERQADILNNTGDE</sequence>
<protein>
    <submittedName>
        <fullName evidence="2">Uncharacterized protein</fullName>
    </submittedName>
</protein>
<comment type="caution">
    <text evidence="2">The sequence shown here is derived from an EMBL/GenBank/DDBJ whole genome shotgun (WGS) entry which is preliminary data.</text>
</comment>
<gene>
    <name evidence="2" type="ORF">DCCM_3210</name>
</gene>
<keyword evidence="1" id="KW-0472">Membrane</keyword>
<name>A0A2L2XCX5_9FIRM</name>
<dbReference type="EMBL" id="BFAV01000127">
    <property type="protein sequence ID" value="GBF34098.1"/>
    <property type="molecule type" value="Genomic_DNA"/>
</dbReference>
<dbReference type="Proteomes" id="UP000239549">
    <property type="component" value="Unassembled WGS sequence"/>
</dbReference>
<dbReference type="AlphaFoldDB" id="A0A2L2XCX5"/>
<evidence type="ECO:0000313" key="3">
    <source>
        <dbReference type="Proteomes" id="UP000239549"/>
    </source>
</evidence>
<keyword evidence="1" id="KW-0812">Transmembrane</keyword>